<feature type="compositionally biased region" description="Basic residues" evidence="1">
    <location>
        <begin position="1"/>
        <end position="10"/>
    </location>
</feature>
<organism evidence="2 3">
    <name type="scientific">Bursaphelenchus okinawaensis</name>
    <dbReference type="NCBI Taxonomy" id="465554"/>
    <lineage>
        <taxon>Eukaryota</taxon>
        <taxon>Metazoa</taxon>
        <taxon>Ecdysozoa</taxon>
        <taxon>Nematoda</taxon>
        <taxon>Chromadorea</taxon>
        <taxon>Rhabditida</taxon>
        <taxon>Tylenchina</taxon>
        <taxon>Tylenchomorpha</taxon>
        <taxon>Aphelenchoidea</taxon>
        <taxon>Aphelenchoididae</taxon>
        <taxon>Bursaphelenchus</taxon>
    </lineage>
</organism>
<dbReference type="EMBL" id="CAJFDH010000003">
    <property type="protein sequence ID" value="CAD5213925.1"/>
    <property type="molecule type" value="Genomic_DNA"/>
</dbReference>
<gene>
    <name evidence="2" type="ORF">BOKJ2_LOCUS5336</name>
</gene>
<dbReference type="Proteomes" id="UP000614601">
    <property type="component" value="Unassembled WGS sequence"/>
</dbReference>
<dbReference type="EMBL" id="CAJFCW020000003">
    <property type="protein sequence ID" value="CAG9101780.1"/>
    <property type="molecule type" value="Genomic_DNA"/>
</dbReference>
<keyword evidence="3" id="KW-1185">Reference proteome</keyword>
<dbReference type="OrthoDB" id="10450179at2759"/>
<reference evidence="2" key="1">
    <citation type="submission" date="2020-09" db="EMBL/GenBank/DDBJ databases">
        <authorList>
            <person name="Kikuchi T."/>
        </authorList>
    </citation>
    <scope>NUCLEOTIDE SEQUENCE</scope>
    <source>
        <strain evidence="2">SH1</strain>
    </source>
</reference>
<dbReference type="AlphaFoldDB" id="A0A811KDP0"/>
<accession>A0A811KDP0</accession>
<sequence>MNFGRAKRKSAAAIPDSDSEDVDDYFDADTGLFLDFDFGRKMSWVDMIASSATNIRKTDPGMTCKFI</sequence>
<evidence type="ECO:0000313" key="3">
    <source>
        <dbReference type="Proteomes" id="UP000614601"/>
    </source>
</evidence>
<feature type="region of interest" description="Disordered" evidence="1">
    <location>
        <begin position="1"/>
        <end position="20"/>
    </location>
</feature>
<proteinExistence type="predicted"/>
<evidence type="ECO:0000256" key="1">
    <source>
        <dbReference type="SAM" id="MobiDB-lite"/>
    </source>
</evidence>
<dbReference type="Proteomes" id="UP000783686">
    <property type="component" value="Unassembled WGS sequence"/>
</dbReference>
<comment type="caution">
    <text evidence="2">The sequence shown here is derived from an EMBL/GenBank/DDBJ whole genome shotgun (WGS) entry which is preliminary data.</text>
</comment>
<name>A0A811KDP0_9BILA</name>
<evidence type="ECO:0000313" key="2">
    <source>
        <dbReference type="EMBL" id="CAD5213925.1"/>
    </source>
</evidence>
<protein>
    <submittedName>
        <fullName evidence="2">Uncharacterized protein</fullName>
    </submittedName>
</protein>